<reference evidence="1" key="1">
    <citation type="submission" date="2022-06" db="EMBL/GenBank/DDBJ databases">
        <title>Detection of beta-lactamases in bacteria of animal origin.</title>
        <authorList>
            <person name="Mlynarcik P."/>
            <person name="Zdarska V."/>
            <person name="Chudobova H."/>
            <person name="Prochazkova P."/>
            <person name="Hricova K."/>
            <person name="Mezerova K."/>
            <person name="Bardon J."/>
            <person name="Dolejska M."/>
            <person name="Sukkar I."/>
            <person name="Kolar M."/>
        </authorList>
    </citation>
    <scope>NUCLEOTIDE SEQUENCE</scope>
    <source>
        <strain evidence="1">S 300-3</strain>
    </source>
</reference>
<dbReference type="AlphaFoldDB" id="A0AA42BFE6"/>
<dbReference type="Proteomes" id="UP001165292">
    <property type="component" value="Unassembled WGS sequence"/>
</dbReference>
<proteinExistence type="predicted"/>
<dbReference type="CDD" id="cd19958">
    <property type="entry name" value="pyocin_knob"/>
    <property type="match status" value="1"/>
</dbReference>
<evidence type="ECO:0000313" key="1">
    <source>
        <dbReference type="EMBL" id="MCO7546189.1"/>
    </source>
</evidence>
<comment type="caution">
    <text evidence="1">The sequence shown here is derived from an EMBL/GenBank/DDBJ whole genome shotgun (WGS) entry which is preliminary data.</text>
</comment>
<protein>
    <submittedName>
        <fullName evidence="1">Pyocin knob domain-containing protein</fullName>
    </submittedName>
</protein>
<sequence length="524" mass="53418">MPWYNQGTVDVTANSDTVTGTGTAFSANARVGDAFRGPDGRWYEVTNIASATVLSISPAYVGESVSAGPYSIAPMQGYVKESADRLRKVVDEFGAILAEMGTYGPTLKIDAVGLLADRDQYDSASAGFTFYASDSEQLYLKLSSAPGDWSAGAPIARGPAGEKGDTGDVTPEAIAARDTAQAAADSADDSAQAAAASAAAVAAIGAGWTPVIALVPDGERIVMQVDDWTGGESNKPAVGMYVGPSGFVATAAEATNIRPDGGGSVTSVEGVLPDEAGNVDLALGTAAGANVQTSPLDTTPGAILAVGAFGLGAAASTPLKTAAELDSPTTPSGLYRCDDLTSQGLPADVYTVLNQRLNAIASGSQIAIGYSTGRMYQRTQEISWSDWREVWHNGSLPVTAFAKTLLDDADAAAARATLGVPAGVDNQVCTAWVNFNGAGTVEILASHNVSSITDNGTGDYTVNFAQAMINSDYSAISTVSNSVTSAPAESVSSRSTTSVRIRSVNSAGTAIDPDYIGVQIMGGK</sequence>
<dbReference type="EMBL" id="JAMYBS010000020">
    <property type="protein sequence ID" value="MCO7546189.1"/>
    <property type="molecule type" value="Genomic_DNA"/>
</dbReference>
<accession>A0AA42BFE6</accession>
<evidence type="ECO:0000313" key="2">
    <source>
        <dbReference type="Proteomes" id="UP001165292"/>
    </source>
</evidence>
<organism evidence="1 2">
    <name type="scientific">Stutzerimonas nitrititolerans</name>
    <dbReference type="NCBI Taxonomy" id="2482751"/>
    <lineage>
        <taxon>Bacteria</taxon>
        <taxon>Pseudomonadati</taxon>
        <taxon>Pseudomonadota</taxon>
        <taxon>Gammaproteobacteria</taxon>
        <taxon>Pseudomonadales</taxon>
        <taxon>Pseudomonadaceae</taxon>
        <taxon>Stutzerimonas</taxon>
    </lineage>
</organism>
<gene>
    <name evidence="1" type="ORF">NJF43_15630</name>
</gene>
<name>A0AA42BFE6_9GAMM</name>